<evidence type="ECO:0000256" key="3">
    <source>
        <dbReference type="ARBA" id="ARBA00022801"/>
    </source>
</evidence>
<dbReference type="Proteomes" id="UP000253570">
    <property type="component" value="Unassembled WGS sequence"/>
</dbReference>
<feature type="site" description="Discriminates between blocked and unblocked aminoacyl-tRNA" evidence="7">
    <location>
        <position position="9"/>
    </location>
</feature>
<comment type="function">
    <text evidence="7">Catalyzes the release of premature peptidyl moieties from peptidyl-tRNA molecules trapped in stalled 50S ribosomal subunits, and thus maintains levels of free tRNAs and 50S ribosomes.</text>
</comment>
<dbReference type="Gene3D" id="3.40.50.1470">
    <property type="entry name" value="Peptidyl-tRNA hydrolase"/>
    <property type="match status" value="1"/>
</dbReference>
<name>A0A368DRN8_9PROT</name>
<evidence type="ECO:0000256" key="1">
    <source>
        <dbReference type="ARBA" id="ARBA00013260"/>
    </source>
</evidence>
<dbReference type="EC" id="3.1.1.29" evidence="1 7"/>
<gene>
    <name evidence="7" type="primary">pth</name>
    <name evidence="10" type="ORF">DBW71_02100</name>
</gene>
<evidence type="ECO:0000256" key="7">
    <source>
        <dbReference type="HAMAP-Rule" id="MF_00083"/>
    </source>
</evidence>
<dbReference type="SUPFAM" id="SSF53178">
    <property type="entry name" value="Peptidyl-tRNA hydrolase-like"/>
    <property type="match status" value="1"/>
</dbReference>
<keyword evidence="4 7" id="KW-0694">RNA-binding</keyword>
<comment type="similarity">
    <text evidence="5 7 9">Belongs to the PTH family.</text>
</comment>
<protein>
    <recommendedName>
        <fullName evidence="6 7">Peptidyl-tRNA hydrolase</fullName>
        <shortName evidence="7">Pth</shortName>
        <ecNumber evidence="1 7">3.1.1.29</ecNumber>
    </recommendedName>
</protein>
<dbReference type="AlphaFoldDB" id="A0A368DRN8"/>
<evidence type="ECO:0000313" key="11">
    <source>
        <dbReference type="Proteomes" id="UP000253570"/>
    </source>
</evidence>
<feature type="binding site" evidence="7">
    <location>
        <position position="112"/>
    </location>
    <ligand>
        <name>tRNA</name>
        <dbReference type="ChEBI" id="CHEBI:17843"/>
    </ligand>
</feature>
<dbReference type="PANTHER" id="PTHR17224:SF1">
    <property type="entry name" value="PEPTIDYL-TRNA HYDROLASE"/>
    <property type="match status" value="1"/>
</dbReference>
<dbReference type="PROSITE" id="PS01195">
    <property type="entry name" value="PEPT_TRNA_HYDROL_1"/>
    <property type="match status" value="1"/>
</dbReference>
<feature type="binding site" evidence="7">
    <location>
        <position position="64"/>
    </location>
    <ligand>
        <name>tRNA</name>
        <dbReference type="ChEBI" id="CHEBI:17843"/>
    </ligand>
</feature>
<feature type="binding site" evidence="7">
    <location>
        <position position="14"/>
    </location>
    <ligand>
        <name>tRNA</name>
        <dbReference type="ChEBI" id="CHEBI:17843"/>
    </ligand>
</feature>
<evidence type="ECO:0000256" key="2">
    <source>
        <dbReference type="ARBA" id="ARBA00022555"/>
    </source>
</evidence>
<keyword evidence="3 7" id="KW-0378">Hydrolase</keyword>
<evidence type="ECO:0000256" key="6">
    <source>
        <dbReference type="ARBA" id="ARBA00050038"/>
    </source>
</evidence>
<dbReference type="CDD" id="cd00462">
    <property type="entry name" value="PTH"/>
    <property type="match status" value="1"/>
</dbReference>
<dbReference type="InterPro" id="IPR018171">
    <property type="entry name" value="Pept_tRNA_hydro_CS"/>
</dbReference>
<dbReference type="EMBL" id="QOQD01000004">
    <property type="protein sequence ID" value="RCL73885.1"/>
    <property type="molecule type" value="Genomic_DNA"/>
</dbReference>
<dbReference type="GO" id="GO:0072344">
    <property type="term" value="P:rescue of stalled ribosome"/>
    <property type="evidence" value="ECO:0007669"/>
    <property type="project" value="UniProtKB-UniRule"/>
</dbReference>
<evidence type="ECO:0000256" key="4">
    <source>
        <dbReference type="ARBA" id="ARBA00022884"/>
    </source>
</evidence>
<dbReference type="HAMAP" id="MF_00083">
    <property type="entry name" value="Pept_tRNA_hydro_bact"/>
    <property type="match status" value="1"/>
</dbReference>
<dbReference type="NCBIfam" id="TIGR00447">
    <property type="entry name" value="pth"/>
    <property type="match status" value="1"/>
</dbReference>
<dbReference type="GO" id="GO:0000049">
    <property type="term" value="F:tRNA binding"/>
    <property type="evidence" value="ECO:0007669"/>
    <property type="project" value="UniProtKB-UniRule"/>
</dbReference>
<keyword evidence="2 7" id="KW-0820">tRNA-binding</keyword>
<dbReference type="Pfam" id="PF01195">
    <property type="entry name" value="Pept_tRNA_hydro"/>
    <property type="match status" value="1"/>
</dbReference>
<sequence>MYLLVGLGNPGKKYEYNRHNIGYLAIDNLLSCAGEYTERKKFNSILYEIKINNQKVLLAKPQTYMNNSGEPINKLINFYKIPSNNVFVFHDELDIPFGNIRLKKGGGNAGHNGLKSLVNHLKNDFIRVRIGIGHPGSKELVSNYVLSNFSSNEKKSLNIILSYISSNFNKIINEKEQFKIQFILNSDKVEDKISPFKKIINIFK</sequence>
<dbReference type="GO" id="GO:0006515">
    <property type="term" value="P:protein quality control for misfolded or incompletely synthesized proteins"/>
    <property type="evidence" value="ECO:0007669"/>
    <property type="project" value="UniProtKB-UniRule"/>
</dbReference>
<evidence type="ECO:0000256" key="9">
    <source>
        <dbReference type="RuleBase" id="RU004320"/>
    </source>
</evidence>
<comment type="function">
    <text evidence="7">Hydrolyzes ribosome-free peptidyl-tRNAs (with 1 or more amino acids incorporated), which drop off the ribosome during protein synthesis, or as a result of ribosome stalling.</text>
</comment>
<comment type="subcellular location">
    <subcellularLocation>
        <location evidence="7">Cytoplasm</location>
    </subcellularLocation>
</comment>
<dbReference type="GO" id="GO:0004045">
    <property type="term" value="F:peptidyl-tRNA hydrolase activity"/>
    <property type="evidence" value="ECO:0007669"/>
    <property type="project" value="UniProtKB-UniRule"/>
</dbReference>
<comment type="caution">
    <text evidence="10">The sequence shown here is derived from an EMBL/GenBank/DDBJ whole genome shotgun (WGS) entry which is preliminary data.</text>
</comment>
<proteinExistence type="inferred from homology"/>
<dbReference type="GO" id="GO:0005737">
    <property type="term" value="C:cytoplasm"/>
    <property type="evidence" value="ECO:0007669"/>
    <property type="project" value="UniProtKB-SubCell"/>
</dbReference>
<feature type="active site" description="Proton acceptor" evidence="7">
    <location>
        <position position="19"/>
    </location>
</feature>
<feature type="site" description="Stabilizes the basic form of H active site to accept a proton" evidence="7">
    <location>
        <position position="91"/>
    </location>
</feature>
<reference evidence="10 11" key="1">
    <citation type="journal article" date="2018" name="Microbiome">
        <title>Fine metagenomic profile of the Mediterranean stratified and mixed water columns revealed by assembly and recruitment.</title>
        <authorList>
            <person name="Haro-Moreno J.M."/>
            <person name="Lopez-Perez M."/>
            <person name="De La Torre J.R."/>
            <person name="Picazo A."/>
            <person name="Camacho A."/>
            <person name="Rodriguez-Valera F."/>
        </authorList>
    </citation>
    <scope>NUCLEOTIDE SEQUENCE [LARGE SCALE GENOMIC DNA]</scope>
    <source>
        <strain evidence="10">MED-G57</strain>
    </source>
</reference>
<evidence type="ECO:0000256" key="5">
    <source>
        <dbReference type="ARBA" id="ARBA00038063"/>
    </source>
</evidence>
<feature type="binding site" evidence="7">
    <location>
        <position position="66"/>
    </location>
    <ligand>
        <name>tRNA</name>
        <dbReference type="ChEBI" id="CHEBI:17843"/>
    </ligand>
</feature>
<dbReference type="InterPro" id="IPR036416">
    <property type="entry name" value="Pept_tRNA_hydro_sf"/>
</dbReference>
<dbReference type="FunFam" id="3.40.50.1470:FF:000001">
    <property type="entry name" value="Peptidyl-tRNA hydrolase"/>
    <property type="match status" value="1"/>
</dbReference>
<keyword evidence="7" id="KW-0963">Cytoplasm</keyword>
<evidence type="ECO:0000256" key="8">
    <source>
        <dbReference type="RuleBase" id="RU000673"/>
    </source>
</evidence>
<dbReference type="InterPro" id="IPR001328">
    <property type="entry name" value="Pept_tRNA_hydro"/>
</dbReference>
<dbReference type="PROSITE" id="PS01196">
    <property type="entry name" value="PEPT_TRNA_HYDROL_2"/>
    <property type="match status" value="1"/>
</dbReference>
<evidence type="ECO:0000313" key="10">
    <source>
        <dbReference type="EMBL" id="RCL73885.1"/>
    </source>
</evidence>
<organism evidence="10 11">
    <name type="scientific">PS1 clade bacterium</name>
    <dbReference type="NCBI Taxonomy" id="2175152"/>
    <lineage>
        <taxon>Bacteria</taxon>
        <taxon>Pseudomonadati</taxon>
        <taxon>Pseudomonadota</taxon>
        <taxon>Alphaproteobacteria</taxon>
        <taxon>PS1 clade</taxon>
    </lineage>
</organism>
<comment type="subunit">
    <text evidence="7">Monomer.</text>
</comment>
<accession>A0A368DRN8</accession>
<comment type="catalytic activity">
    <reaction evidence="7 8">
        <text>an N-acyl-L-alpha-aminoacyl-tRNA + H2O = an N-acyl-L-amino acid + a tRNA + H(+)</text>
        <dbReference type="Rhea" id="RHEA:54448"/>
        <dbReference type="Rhea" id="RHEA-COMP:10123"/>
        <dbReference type="Rhea" id="RHEA-COMP:13883"/>
        <dbReference type="ChEBI" id="CHEBI:15377"/>
        <dbReference type="ChEBI" id="CHEBI:15378"/>
        <dbReference type="ChEBI" id="CHEBI:59874"/>
        <dbReference type="ChEBI" id="CHEBI:78442"/>
        <dbReference type="ChEBI" id="CHEBI:138191"/>
        <dbReference type="EC" id="3.1.1.29"/>
    </reaction>
</comment>
<dbReference type="PANTHER" id="PTHR17224">
    <property type="entry name" value="PEPTIDYL-TRNA HYDROLASE"/>
    <property type="match status" value="1"/>
</dbReference>